<comment type="similarity">
    <text evidence="1">Belongs to the caleosin family.</text>
</comment>
<dbReference type="Pfam" id="PF05042">
    <property type="entry name" value="Caleosin"/>
    <property type="match status" value="1"/>
</dbReference>
<keyword evidence="3" id="KW-1185">Reference proteome</keyword>
<evidence type="ECO:0000313" key="3">
    <source>
        <dbReference type="Proteomes" id="UP001630127"/>
    </source>
</evidence>
<organism evidence="2 3">
    <name type="scientific">Cinchona calisaya</name>
    <dbReference type="NCBI Taxonomy" id="153742"/>
    <lineage>
        <taxon>Eukaryota</taxon>
        <taxon>Viridiplantae</taxon>
        <taxon>Streptophyta</taxon>
        <taxon>Embryophyta</taxon>
        <taxon>Tracheophyta</taxon>
        <taxon>Spermatophyta</taxon>
        <taxon>Magnoliopsida</taxon>
        <taxon>eudicotyledons</taxon>
        <taxon>Gunneridae</taxon>
        <taxon>Pentapetalae</taxon>
        <taxon>asterids</taxon>
        <taxon>lamiids</taxon>
        <taxon>Gentianales</taxon>
        <taxon>Rubiaceae</taxon>
        <taxon>Cinchonoideae</taxon>
        <taxon>Cinchoneae</taxon>
        <taxon>Cinchona</taxon>
    </lineage>
</organism>
<dbReference type="PANTHER" id="PTHR31495">
    <property type="entry name" value="PEROXYGENASE 3-RELATED"/>
    <property type="match status" value="1"/>
</dbReference>
<proteinExistence type="inferred from homology"/>
<accession>A0ABD2YFP2</accession>
<dbReference type="PANTHER" id="PTHR31495:SF50">
    <property type="entry name" value="PEROXYGENASE 1"/>
    <property type="match status" value="1"/>
</dbReference>
<protein>
    <submittedName>
        <fullName evidence="2">Uncharacterized protein</fullName>
    </submittedName>
</protein>
<dbReference type="AlphaFoldDB" id="A0ABD2YFP2"/>
<dbReference type="EMBL" id="JBJUIK010000013">
    <property type="protein sequence ID" value="KAL3506203.1"/>
    <property type="molecule type" value="Genomic_DNA"/>
</dbReference>
<evidence type="ECO:0000256" key="1">
    <source>
        <dbReference type="ARBA" id="ARBA00006765"/>
    </source>
</evidence>
<dbReference type="InterPro" id="IPR007736">
    <property type="entry name" value="Caleosin-related"/>
</dbReference>
<evidence type="ECO:0000313" key="2">
    <source>
        <dbReference type="EMBL" id="KAL3506203.1"/>
    </source>
</evidence>
<comment type="caution">
    <text evidence="2">The sequence shown here is derived from an EMBL/GenBank/DDBJ whole genome shotgun (WGS) entry which is preliminary data.</text>
</comment>
<gene>
    <name evidence="2" type="ORF">ACH5RR_031585</name>
</gene>
<name>A0ABD2YFP2_9GENT</name>
<dbReference type="Proteomes" id="UP001630127">
    <property type="component" value="Unassembled WGS sequence"/>
</dbReference>
<sequence>MYQCFAGFLSQENPGAKIARASEEEGHRDQHMYAQGFSSRVVITKTSPTWFQHDWSLKLAIGINVGLVIPLNLFASKAEWVVLYVLARDEEGFLSKEAIRRSYDGSLFDYRAKIHSRAEGKME</sequence>
<reference evidence="2 3" key="1">
    <citation type="submission" date="2024-11" db="EMBL/GenBank/DDBJ databases">
        <title>A near-complete genome assembly of Cinchona calisaya.</title>
        <authorList>
            <person name="Lian D.C."/>
            <person name="Zhao X.W."/>
            <person name="Wei L."/>
        </authorList>
    </citation>
    <scope>NUCLEOTIDE SEQUENCE [LARGE SCALE GENOMIC DNA]</scope>
    <source>
        <tissue evidence="2">Nenye</tissue>
    </source>
</reference>